<dbReference type="SUPFAM" id="SSF47240">
    <property type="entry name" value="Ferritin-like"/>
    <property type="match status" value="1"/>
</dbReference>
<dbReference type="EMBL" id="CP045798">
    <property type="protein sequence ID" value="QNB46722.1"/>
    <property type="molecule type" value="Genomic_DNA"/>
</dbReference>
<reference evidence="1 2" key="1">
    <citation type="journal article" date="2019" name="Front. Microbiol.">
        <title>Thermoanaerosceptrum fracticalcis gen. nov. sp. nov., a Novel Fumarate-Fermenting Microorganism From a Deep Fractured Carbonate Aquifer of the US Great Basin.</title>
        <authorList>
            <person name="Hamilton-Brehm S.D."/>
            <person name="Stewart L.E."/>
            <person name="Zavarin M."/>
            <person name="Caldwell M."/>
            <person name="Lawson P.A."/>
            <person name="Onstott T.C."/>
            <person name="Grzymski J."/>
            <person name="Neveux I."/>
            <person name="Lollar B.S."/>
            <person name="Russell C.E."/>
            <person name="Moser D.P."/>
        </authorList>
    </citation>
    <scope>NUCLEOTIDE SEQUENCE [LARGE SCALE GENOMIC DNA]</scope>
    <source>
        <strain evidence="1 2">DRI-13</strain>
    </source>
</reference>
<dbReference type="CDD" id="cd00657">
    <property type="entry name" value="Ferritin_like"/>
    <property type="match status" value="1"/>
</dbReference>
<sequence>MEKEKLLAKLNWFYNLELSQVDLYTAQSKSLNDQEICVAFERIAIIEQQHVDNIANAIHELGGQPSKIGDVVAPIVGNVTGRILSLSGVEHVLNINILLEQRAMEDYRNLINDLSNTRYPGHLIKTLQYNLIDEGLHAAWSKEKLGVYGEKEKQT</sequence>
<dbReference type="Proteomes" id="UP000515847">
    <property type="component" value="Chromosome"/>
</dbReference>
<dbReference type="InterPro" id="IPR009078">
    <property type="entry name" value="Ferritin-like_SF"/>
</dbReference>
<dbReference type="AlphaFoldDB" id="A0A7G6E3R8"/>
<dbReference type="KEGG" id="tfr:BR63_10635"/>
<keyword evidence="2" id="KW-1185">Reference proteome</keyword>
<dbReference type="RefSeq" id="WP_034420088.1">
    <property type="nucleotide sequence ID" value="NZ_CP045798.1"/>
</dbReference>
<accession>A0A7G6E3R8</accession>
<protein>
    <submittedName>
        <fullName evidence="1">Ferritin-like domain-containing protein</fullName>
    </submittedName>
</protein>
<evidence type="ECO:0000313" key="1">
    <source>
        <dbReference type="EMBL" id="QNB46722.1"/>
    </source>
</evidence>
<gene>
    <name evidence="1" type="ORF">BR63_10635</name>
</gene>
<dbReference type="InterPro" id="IPR012347">
    <property type="entry name" value="Ferritin-like"/>
</dbReference>
<organism evidence="1 2">
    <name type="scientific">Thermanaerosceptrum fracticalcis</name>
    <dbReference type="NCBI Taxonomy" id="1712410"/>
    <lineage>
        <taxon>Bacteria</taxon>
        <taxon>Bacillati</taxon>
        <taxon>Bacillota</taxon>
        <taxon>Clostridia</taxon>
        <taxon>Eubacteriales</taxon>
        <taxon>Peptococcaceae</taxon>
        <taxon>Thermanaerosceptrum</taxon>
    </lineage>
</organism>
<dbReference type="OrthoDB" id="1723264at2"/>
<evidence type="ECO:0000313" key="2">
    <source>
        <dbReference type="Proteomes" id="UP000515847"/>
    </source>
</evidence>
<dbReference type="Gene3D" id="1.20.1260.10">
    <property type="match status" value="1"/>
</dbReference>
<proteinExistence type="predicted"/>
<name>A0A7G6E3R8_THEFR</name>